<feature type="compositionally biased region" description="Basic and acidic residues" evidence="4">
    <location>
        <begin position="1348"/>
        <end position="1376"/>
    </location>
</feature>
<dbReference type="SUPFAM" id="SSF49562">
    <property type="entry name" value="C2 domain (Calcium/lipid-binding domain, CaLB)"/>
    <property type="match status" value="1"/>
</dbReference>
<evidence type="ECO:0000313" key="7">
    <source>
        <dbReference type="EMBL" id="KAB2618788.1"/>
    </source>
</evidence>
<dbReference type="OrthoDB" id="1668162at2759"/>
<dbReference type="InterPro" id="IPR015425">
    <property type="entry name" value="FH2_Formin"/>
</dbReference>
<feature type="compositionally biased region" description="Basic and acidic residues" evidence="4">
    <location>
        <begin position="796"/>
        <end position="810"/>
    </location>
</feature>
<feature type="compositionally biased region" description="Polar residues" evidence="4">
    <location>
        <begin position="526"/>
        <end position="536"/>
    </location>
</feature>
<feature type="region of interest" description="Disordered" evidence="4">
    <location>
        <begin position="396"/>
        <end position="477"/>
    </location>
</feature>
<dbReference type="InterPro" id="IPR029021">
    <property type="entry name" value="Prot-tyrosine_phosphatase-like"/>
</dbReference>
<dbReference type="SUPFAM" id="SSF52799">
    <property type="entry name" value="(Phosphotyrosine protein) phosphatases II"/>
    <property type="match status" value="1"/>
</dbReference>
<evidence type="ECO:0000256" key="1">
    <source>
        <dbReference type="ARBA" id="ARBA00006468"/>
    </source>
</evidence>
<dbReference type="Pfam" id="PF02181">
    <property type="entry name" value="FH2"/>
    <property type="match status" value="1"/>
</dbReference>
<dbReference type="Gene3D" id="2.60.40.1110">
    <property type="match status" value="1"/>
</dbReference>
<feature type="compositionally biased region" description="Basic and acidic residues" evidence="4">
    <location>
        <begin position="640"/>
        <end position="687"/>
    </location>
</feature>
<evidence type="ECO:0000256" key="2">
    <source>
        <dbReference type="ARBA" id="ARBA00022912"/>
    </source>
</evidence>
<feature type="compositionally biased region" description="Low complexity" evidence="4">
    <location>
        <begin position="920"/>
        <end position="929"/>
    </location>
</feature>
<dbReference type="SMART" id="SM01326">
    <property type="entry name" value="PTEN_C2"/>
    <property type="match status" value="1"/>
</dbReference>
<comment type="caution">
    <text evidence="7">The sequence shown here is derived from an EMBL/GenBank/DDBJ whole genome shotgun (WGS) entry which is preliminary data.</text>
</comment>
<dbReference type="GO" id="GO:0004721">
    <property type="term" value="F:phosphoprotein phosphatase activity"/>
    <property type="evidence" value="ECO:0007669"/>
    <property type="project" value="UniProtKB-KW"/>
</dbReference>
<dbReference type="PROSITE" id="PS51182">
    <property type="entry name" value="C2_TENSIN"/>
    <property type="match status" value="1"/>
</dbReference>
<reference evidence="7 8" key="1">
    <citation type="submission" date="2019-09" db="EMBL/GenBank/DDBJ databases">
        <authorList>
            <person name="Ou C."/>
        </authorList>
    </citation>
    <scope>NUCLEOTIDE SEQUENCE [LARGE SCALE GENOMIC DNA]</scope>
    <source>
        <strain evidence="7">S2</strain>
        <tissue evidence="7">Leaf</tissue>
    </source>
</reference>
<accession>A0A5N5GU35</accession>
<feature type="domain" description="FH2" evidence="6">
    <location>
        <begin position="967"/>
        <end position="1366"/>
    </location>
</feature>
<dbReference type="InterPro" id="IPR042201">
    <property type="entry name" value="FH2_Formin_sf"/>
</dbReference>
<feature type="compositionally biased region" description="Polar residues" evidence="4">
    <location>
        <begin position="400"/>
        <end position="416"/>
    </location>
</feature>
<feature type="compositionally biased region" description="Low complexity" evidence="4">
    <location>
        <begin position="704"/>
        <end position="715"/>
    </location>
</feature>
<dbReference type="SUPFAM" id="SSF101447">
    <property type="entry name" value="Formin homology 2 domain (FH2 domain)"/>
    <property type="match status" value="1"/>
</dbReference>
<feature type="region of interest" description="Disordered" evidence="4">
    <location>
        <begin position="1348"/>
        <end position="1386"/>
    </location>
</feature>
<comment type="similarity">
    <text evidence="1">Belongs to the formin-like family. Class-II subfamily.</text>
</comment>
<feature type="compositionally biased region" description="Polar residues" evidence="4">
    <location>
        <begin position="609"/>
        <end position="629"/>
    </location>
</feature>
<dbReference type="Gene3D" id="3.90.190.10">
    <property type="entry name" value="Protein tyrosine phosphatase superfamily"/>
    <property type="match status" value="1"/>
</dbReference>
<sequence length="1386" mass="153257">MALLRKLFYRKPPDGLFEICERVYVFDCCFTTDAWKEENYKVYIGGIVGQLQDHLPDASFLVFNFHDGVAQSQMASILSEYDMTIMDYPRHFEGCPVLTLELIHHFLRSSESWLSLGQNNVLLMHCERGGWPVLAFMLSALLIYHKQYSGEQRTLDMVYRQAPSELLHLLSPLNPIPSQLRYLQYVTRRNVALEWPPLDRALTLECVIFRFVPNLDGQGGCRPIFRIYGQDPFLANDKTPKVLFSTPKKGKPIRAYKQVECELVKIDINCHIQGDVVVECISLHDDLEREEMMFRVMFNTAFIRSNILMLNRDEIDMLWDAKEQFPKDFRVEILFSEMDAVTSIILGGMSCFEDKEGLPMEAFAQVQEIFNYVDWLDPKSDATLNVLQQASNIIQEKLNSDSPRSTGNDSQETSPGKTPKKKNLLSSDDMQSLASPRQSHDTSVSKQQAKPQDILATPQPPNQGDSVSQHIPQPSHSTTMGAFAQVQEIFNHAASPMQSPDSTVSKQEAKPSKTALQPPDQHDSVSQKAPQPSKSTPMEAKSQDIHTALQPTSKRDSVSQKIPQPSQSTPMDTKPQDIHTATKQEAKPQDIRTVIKQEANRQDIHAANQPPNLCNSASQQRPEPSQSTPMEAAKPQDNLPVKKQEAKPQDIPTVKKQEAKPQEIPTVKKQEAKPQDIPTVKKQEARPQDIPTTLQPSDKLDLVSQKIPQPSQSSPMEAFSQVQEIFSHAASPMQYPDTSMSKQEGKSKDIHAVEVKSSPVVPSTSPPPPSKCTSAKMTVPSPPTPQLLPPDVLVSKPEDSLLFEETKNHSSDGAQQSTTSHPAASGMPTSSTTSGKVLPKAPPTPRSEVASSTRPPPLPPTPPTPPPPPPAPHLKENHADSSRSPPPPPPPGLPPPPPLHSGQAGGTIISSPVPPPPTAPTSSAKHGAPSAPPPPPPLGKGGSKPGNPPPPPISSPGGAKGRLLRTISSKNNNSKKLKPLHWLKLSRAVQGSLWAEAQKSDEEAKAPEIDMSELETLFSVAAPAPDKGRKSAGHGSVAPKSEKVQLIDHRRAYNCEIMLSKVKVPLNELMDSVLALEDTALDVDQVENLIKFCPTKEEMELLKGYTGEKEKLGKCEQFLLELMKVPRVESKLRVFSFKIQFSSQVSDLRNSLNVVNSAAEEIRNSGKLKRIMQTILSLGNALNQGTARGSAIGFRLDSLLKLIETRARNNKMTLMHYLCKVLVDQLPEVLDFSKDLGNLEPAARIQLKYLAEEMQALSKGLEKVVQELSTSENDGPISEKFRKILKEFLRFAEGEVRTLASLYSTVGRNVDALILYFGEDPAKCPFEQVVTTLLNFVRMFNKAHDENCKQSENEMKKAAESEKLKMGASKESERLLRTPIQSSNVK</sequence>
<dbReference type="PANTHER" id="PTHR45733:SF20">
    <property type="entry name" value="FORMIN-LIKE PROTEIN 13"/>
    <property type="match status" value="1"/>
</dbReference>
<evidence type="ECO:0000256" key="3">
    <source>
        <dbReference type="RuleBase" id="RU361260"/>
    </source>
</evidence>
<dbReference type="Gene3D" id="1.20.58.2220">
    <property type="entry name" value="Formin, FH2 domain"/>
    <property type="match status" value="1"/>
</dbReference>
<evidence type="ECO:0000256" key="4">
    <source>
        <dbReference type="SAM" id="MobiDB-lite"/>
    </source>
</evidence>
<feature type="compositionally biased region" description="Pro residues" evidence="4">
    <location>
        <begin position="884"/>
        <end position="899"/>
    </location>
</feature>
<gene>
    <name evidence="7" type="ORF">D8674_014657</name>
</gene>
<feature type="compositionally biased region" description="Basic and acidic residues" evidence="4">
    <location>
        <begin position="574"/>
        <end position="604"/>
    </location>
</feature>
<feature type="compositionally biased region" description="Basic and acidic residues" evidence="4">
    <location>
        <begin position="743"/>
        <end position="754"/>
    </location>
</feature>
<feature type="compositionally biased region" description="Polar residues" evidence="4">
    <location>
        <begin position="424"/>
        <end position="450"/>
    </location>
</feature>
<feature type="compositionally biased region" description="Pro residues" evidence="4">
    <location>
        <begin position="854"/>
        <end position="872"/>
    </location>
</feature>
<dbReference type="InterPro" id="IPR051144">
    <property type="entry name" value="Formin_homology_domain"/>
</dbReference>
<evidence type="ECO:0000259" key="6">
    <source>
        <dbReference type="PROSITE" id="PS51444"/>
    </source>
</evidence>
<feature type="compositionally biased region" description="Polar residues" evidence="4">
    <location>
        <begin position="462"/>
        <end position="477"/>
    </location>
</feature>
<feature type="region of interest" description="Disordered" evidence="4">
    <location>
        <begin position="495"/>
        <end position="963"/>
    </location>
</feature>
<dbReference type="PANTHER" id="PTHR45733">
    <property type="entry name" value="FORMIN-J"/>
    <property type="match status" value="1"/>
</dbReference>
<dbReference type="Proteomes" id="UP000327157">
    <property type="component" value="Chromosome 15"/>
</dbReference>
<feature type="compositionally biased region" description="Polar residues" evidence="4">
    <location>
        <begin position="559"/>
        <end position="571"/>
    </location>
</feature>
<name>A0A5N5GU35_9ROSA</name>
<protein>
    <recommendedName>
        <fullName evidence="3">Formin-like protein</fullName>
    </recommendedName>
</protein>
<dbReference type="Pfam" id="PF10409">
    <property type="entry name" value="PTEN_C2"/>
    <property type="match status" value="1"/>
</dbReference>
<reference evidence="7 8" key="3">
    <citation type="submission" date="2019-11" db="EMBL/GenBank/DDBJ databases">
        <title>A de novo genome assembly of a pear dwarfing rootstock.</title>
        <authorList>
            <person name="Wang F."/>
            <person name="Wang J."/>
            <person name="Li S."/>
            <person name="Zhang Y."/>
            <person name="Fang M."/>
            <person name="Ma L."/>
            <person name="Zhao Y."/>
            <person name="Jiang S."/>
        </authorList>
    </citation>
    <scope>NUCLEOTIDE SEQUENCE [LARGE SCALE GENOMIC DNA]</scope>
    <source>
        <strain evidence="7">S2</strain>
        <tissue evidence="7">Leaf</tissue>
    </source>
</reference>
<proteinExistence type="inferred from homology"/>
<keyword evidence="8" id="KW-1185">Reference proteome</keyword>
<keyword evidence="2" id="KW-0378">Hydrolase</keyword>
<dbReference type="PROSITE" id="PS51444">
    <property type="entry name" value="FH2"/>
    <property type="match status" value="1"/>
</dbReference>
<organism evidence="7 8">
    <name type="scientific">Pyrus ussuriensis x Pyrus communis</name>
    <dbReference type="NCBI Taxonomy" id="2448454"/>
    <lineage>
        <taxon>Eukaryota</taxon>
        <taxon>Viridiplantae</taxon>
        <taxon>Streptophyta</taxon>
        <taxon>Embryophyta</taxon>
        <taxon>Tracheophyta</taxon>
        <taxon>Spermatophyta</taxon>
        <taxon>Magnoliopsida</taxon>
        <taxon>eudicotyledons</taxon>
        <taxon>Gunneridae</taxon>
        <taxon>Pentapetalae</taxon>
        <taxon>rosids</taxon>
        <taxon>fabids</taxon>
        <taxon>Rosales</taxon>
        <taxon>Rosaceae</taxon>
        <taxon>Amygdaloideae</taxon>
        <taxon>Maleae</taxon>
        <taxon>Pyrus</taxon>
    </lineage>
</organism>
<dbReference type="SMART" id="SM00498">
    <property type="entry name" value="FH2"/>
    <property type="match status" value="1"/>
</dbReference>
<feature type="domain" description="C2 tensin-type" evidence="5">
    <location>
        <begin position="199"/>
        <end position="338"/>
    </location>
</feature>
<dbReference type="EMBL" id="SMOL01000401">
    <property type="protein sequence ID" value="KAB2618788.1"/>
    <property type="molecule type" value="Genomic_DNA"/>
</dbReference>
<evidence type="ECO:0000259" key="5">
    <source>
        <dbReference type="PROSITE" id="PS51182"/>
    </source>
</evidence>
<dbReference type="InterPro" id="IPR014020">
    <property type="entry name" value="Tensin_C2-dom"/>
</dbReference>
<dbReference type="InterPro" id="IPR035892">
    <property type="entry name" value="C2_domain_sf"/>
</dbReference>
<feature type="compositionally biased region" description="Polar residues" evidence="4">
    <location>
        <begin position="496"/>
        <end position="506"/>
    </location>
</feature>
<reference evidence="8" key="2">
    <citation type="submission" date="2019-10" db="EMBL/GenBank/DDBJ databases">
        <title>A de novo genome assembly of a pear dwarfing rootstock.</title>
        <authorList>
            <person name="Wang F."/>
            <person name="Wang J."/>
            <person name="Li S."/>
            <person name="Zhang Y."/>
            <person name="Fang M."/>
            <person name="Ma L."/>
            <person name="Zhao Y."/>
            <person name="Jiang S."/>
        </authorList>
    </citation>
    <scope>NUCLEOTIDE SEQUENCE [LARGE SCALE GENOMIC DNA]</scope>
</reference>
<feature type="compositionally biased region" description="Polar residues" evidence="4">
    <location>
        <begin position="811"/>
        <end position="835"/>
    </location>
</feature>
<evidence type="ECO:0000313" key="8">
    <source>
        <dbReference type="Proteomes" id="UP000327157"/>
    </source>
</evidence>
<keyword evidence="2" id="KW-0904">Protein phosphatase</keyword>